<protein>
    <recommendedName>
        <fullName evidence="2">Toprim domain-containing protein</fullName>
    </recommendedName>
</protein>
<dbReference type="InterPro" id="IPR014481">
    <property type="entry name" value="UCP016662_toprim"/>
</dbReference>
<dbReference type="AlphaFoldDB" id="Q9V1P6"/>
<feature type="coiled-coil region" evidence="1">
    <location>
        <begin position="127"/>
        <end position="182"/>
    </location>
</feature>
<dbReference type="OrthoDB" id="86047at2157"/>
<evidence type="ECO:0000313" key="5">
    <source>
        <dbReference type="Proteomes" id="UP000000810"/>
    </source>
</evidence>
<reference evidence="3" key="1">
    <citation type="submission" date="1999-07" db="EMBL/GenBank/DDBJ databases">
        <authorList>
            <person name="Genoscope"/>
        </authorList>
    </citation>
    <scope>NUCLEOTIDE SEQUENCE</scope>
    <source>
        <strain evidence="3">Orsay</strain>
    </source>
</reference>
<gene>
    <name evidence="3" type="ordered locus">PAB0254</name>
</gene>
<dbReference type="SMART" id="SM00493">
    <property type="entry name" value="TOPRIM"/>
    <property type="match status" value="1"/>
</dbReference>
<dbReference type="KEGG" id="pab:PAB0254"/>
<feature type="domain" description="Toprim" evidence="2">
    <location>
        <begin position="5"/>
        <end position="94"/>
    </location>
</feature>
<evidence type="ECO:0000313" key="4">
    <source>
        <dbReference type="EMBL" id="CCE69758.1"/>
    </source>
</evidence>
<dbReference type="PATRIC" id="fig|272844.11.peg.401"/>
<proteinExistence type="predicted"/>
<evidence type="ECO:0000313" key="6">
    <source>
        <dbReference type="Proteomes" id="UP000009139"/>
    </source>
</evidence>
<dbReference type="PIRSF" id="PIRSF016662">
    <property type="entry name" value="UCP016662_Toprim"/>
    <property type="match status" value="1"/>
</dbReference>
<sequence length="283" mass="32113">MTIVDVRILVEGASDVEVISKALQGLALGSEYNITISSIIPTTNVEIAKSAAAGADLLIIATDADRVGRELAERLFNELSEMVGHIERMKIPIGHDLEHIDVELVRKELKNALVRAGLKTLQRVPEYMELRRDYLDLKGKFEELQKEKEELLKRLEELEAKYNEVQDELKRLEVENSRLNEMLKKRPKVYDLKKKWDELFPGVELPEEELFSKAVKTLNLAGKVIVGQGYIYAEDEKLVEDLLKTVYLSLKLREEEEVEVIREGIEEIIPEIDSGGEGGESEG</sequence>
<dbReference type="Proteomes" id="UP000009139">
    <property type="component" value="Chromosome"/>
</dbReference>
<dbReference type="eggNOG" id="arCOG00383">
    <property type="taxonomic scope" value="Archaea"/>
</dbReference>
<evidence type="ECO:0000256" key="1">
    <source>
        <dbReference type="SAM" id="Coils"/>
    </source>
</evidence>
<dbReference type="EMBL" id="HE613800">
    <property type="protein sequence ID" value="CCE69758.1"/>
    <property type="molecule type" value="Genomic_DNA"/>
</dbReference>
<reference evidence="4 6" key="5">
    <citation type="journal article" date="2012" name="Curr. Microbiol.">
        <title>Re-annotation of two hyperthermophilic archaea Pyrococcus abyssi GE5 and Pyrococcus furiosus DSM 3638.</title>
        <authorList>
            <person name="Gao J."/>
            <person name="Wang J."/>
        </authorList>
    </citation>
    <scope>GENOME REANNOTATION</scope>
    <source>
        <strain evidence="4">GE5</strain>
        <strain evidence="6">GE5 / Orsay</strain>
    </source>
</reference>
<dbReference type="PROSITE" id="PS50880">
    <property type="entry name" value="TOPRIM"/>
    <property type="match status" value="1"/>
</dbReference>
<dbReference type="EMBL" id="AJ248284">
    <property type="protein sequence ID" value="CAB49303.1"/>
    <property type="molecule type" value="Genomic_DNA"/>
</dbReference>
<reference evidence="3" key="2">
    <citation type="journal article" date="2000" name="J. Mol. Biol.">
        <title>Archaeal homologs of eukaryotic methylation guide small nucleolar RNAs: lessons from the Pyrococcus genomes.</title>
        <authorList>
            <person name="Gaspin C."/>
            <person name="Cavaille J."/>
            <person name="Erauso G."/>
        </authorList>
    </citation>
    <scope>NUCLEOTIDE SEQUENCE</scope>
    <source>
        <strain evidence="3">Orsay</strain>
    </source>
</reference>
<dbReference type="PIR" id="H75152">
    <property type="entry name" value="H75152"/>
</dbReference>
<accession>Q9V1P6</accession>
<dbReference type="HOGENOM" id="CLU_965121_0_0_2"/>
<dbReference type="STRING" id="272844.PAB0254"/>
<keyword evidence="1" id="KW-0175">Coiled coil</keyword>
<evidence type="ECO:0000313" key="3">
    <source>
        <dbReference type="EMBL" id="CAB49303.1"/>
    </source>
</evidence>
<reference evidence="3" key="3">
    <citation type="journal article" date="2001" name="Genome Res.">
        <title>Genome evolution at the genus level: comparison of three complete genomes of hyperthermophilic archaea.</title>
        <authorList>
            <person name="Lecompte O."/>
            <person name="Ripp R."/>
            <person name="Puzos-Barbe V."/>
            <person name="Duprat S."/>
            <person name="Heilig R."/>
            <person name="Dietrich J."/>
            <person name="Thierry J.C."/>
            <person name="Poch O."/>
        </authorList>
    </citation>
    <scope>NUCLEOTIDE SEQUENCE</scope>
    <source>
        <strain evidence="3">Orsay</strain>
    </source>
</reference>
<dbReference type="InterPro" id="IPR034141">
    <property type="entry name" value="TOPRIM_RNase_M5-like"/>
</dbReference>
<name>Q9V1P6_PYRAB</name>
<dbReference type="InterPro" id="IPR006171">
    <property type="entry name" value="TOPRIM_dom"/>
</dbReference>
<reference evidence="3 5" key="4">
    <citation type="journal article" date="2003" name="Mol. Microbiol.">
        <title>An integrated analysis of the genome of the hyperthermophilic archaeon Pyrococcus abyssi.</title>
        <authorList>
            <person name="Cohen G."/>
            <person name="Barbe V."/>
            <person name="Flament D."/>
            <person name="Galperin M."/>
            <person name="Heilig R."/>
            <person name="Ripp R."/>
            <person name="Lecompte O."/>
            <person name="Prieur D."/>
            <person name="Poch O."/>
            <person name="Quellerou J."/>
            <person name="Thierry J.C."/>
            <person name="Van der Oost J."/>
            <person name="Weissenbach J."/>
            <person name="Zivanovic Y."/>
            <person name="Forterre P."/>
        </authorList>
    </citation>
    <scope>NUCLEOTIDE SEQUENCE [LARGE SCALE GENOMIC DNA]</scope>
    <source>
        <strain evidence="5">GE5 / Orsay</strain>
        <strain evidence="3">Orsay</strain>
    </source>
</reference>
<dbReference type="Gene3D" id="3.40.1360.10">
    <property type="match status" value="1"/>
</dbReference>
<organism evidence="3 5">
    <name type="scientific">Pyrococcus abyssi (strain GE5 / Orsay)</name>
    <dbReference type="NCBI Taxonomy" id="272844"/>
    <lineage>
        <taxon>Archaea</taxon>
        <taxon>Methanobacteriati</taxon>
        <taxon>Methanobacteriota</taxon>
        <taxon>Thermococci</taxon>
        <taxon>Thermococcales</taxon>
        <taxon>Thermococcaceae</taxon>
        <taxon>Pyrococcus</taxon>
    </lineage>
</organism>
<keyword evidence="5" id="KW-1185">Reference proteome</keyword>
<evidence type="ECO:0000259" key="2">
    <source>
        <dbReference type="PROSITE" id="PS50880"/>
    </source>
</evidence>
<dbReference type="Pfam" id="PF01751">
    <property type="entry name" value="Toprim"/>
    <property type="match status" value="1"/>
</dbReference>
<dbReference type="CDD" id="cd01027">
    <property type="entry name" value="TOPRIM_RNase_M5_like"/>
    <property type="match status" value="1"/>
</dbReference>
<dbReference type="RefSeq" id="WP_010867503.1">
    <property type="nucleotide sequence ID" value="NC_000868.1"/>
</dbReference>
<dbReference type="Proteomes" id="UP000000810">
    <property type="component" value="Chromosome"/>
</dbReference>